<dbReference type="Pfam" id="PF01084">
    <property type="entry name" value="Ribosomal_S18"/>
    <property type="match status" value="1"/>
</dbReference>
<dbReference type="Gene3D" id="4.10.640.10">
    <property type="entry name" value="Ribosomal protein S18"/>
    <property type="match status" value="1"/>
</dbReference>
<evidence type="ECO:0000256" key="2">
    <source>
        <dbReference type="ARBA" id="ARBA00022980"/>
    </source>
</evidence>
<dbReference type="InterPro" id="IPR001648">
    <property type="entry name" value="Ribosomal_bS18"/>
</dbReference>
<dbReference type="GO" id="GO:0070181">
    <property type="term" value="F:small ribosomal subunit rRNA binding"/>
    <property type="evidence" value="ECO:0007669"/>
    <property type="project" value="TreeGrafter"/>
</dbReference>
<proteinExistence type="inferred from homology"/>
<dbReference type="InterPro" id="IPR036870">
    <property type="entry name" value="Ribosomal_bS18_sf"/>
</dbReference>
<dbReference type="PANTHER" id="PTHR13479">
    <property type="entry name" value="30S RIBOSOMAL PROTEIN S18"/>
    <property type="match status" value="1"/>
</dbReference>
<accession>A0A9N6WRV0</accession>
<dbReference type="GO" id="GO:0003735">
    <property type="term" value="F:structural constituent of ribosome"/>
    <property type="evidence" value="ECO:0007669"/>
    <property type="project" value="InterPro"/>
</dbReference>
<dbReference type="PANTHER" id="PTHR13479:SF40">
    <property type="entry name" value="SMALL RIBOSOMAL SUBUNIT PROTEIN BS18M"/>
    <property type="match status" value="1"/>
</dbReference>
<gene>
    <name evidence="4" type="primary">EOG090X0N7H</name>
</gene>
<dbReference type="EMBL" id="OC989335">
    <property type="protein sequence ID" value="CAG4645990.1"/>
    <property type="molecule type" value="Genomic_DNA"/>
</dbReference>
<organism evidence="4">
    <name type="scientific">Lynceus sp. MCZ IZ 141354</name>
    <dbReference type="NCBI Taxonomy" id="1930659"/>
    <lineage>
        <taxon>Eukaryota</taxon>
        <taxon>Metazoa</taxon>
        <taxon>Ecdysozoa</taxon>
        <taxon>Arthropoda</taxon>
        <taxon>Crustacea</taxon>
        <taxon>Branchiopoda</taxon>
        <taxon>Diplostraca</taxon>
        <taxon>Laevicaudata</taxon>
        <taxon>Lynceidae</taxon>
        <taxon>Lynceus</taxon>
    </lineage>
</organism>
<sequence>MPISDMANPYEKEKRQCVLCKYKVPVDYKNVRLLSQFVSSFTGKVYERNITGLCKKQQAIVEREIGRSQIFGLMPFMLKQPRYLKDPKLYDPNNPVRPHRF</sequence>
<evidence type="ECO:0000256" key="3">
    <source>
        <dbReference type="ARBA" id="ARBA00023274"/>
    </source>
</evidence>
<dbReference type="AlphaFoldDB" id="A0A9N6WRV0"/>
<reference evidence="4" key="1">
    <citation type="submission" date="2021-04" db="EMBL/GenBank/DDBJ databases">
        <authorList>
            <person name="Cornetti L."/>
        </authorList>
    </citation>
    <scope>NUCLEOTIDE SEQUENCE</scope>
</reference>
<keyword evidence="2" id="KW-0689">Ribosomal protein</keyword>
<evidence type="ECO:0000313" key="4">
    <source>
        <dbReference type="EMBL" id="CAG4645990.1"/>
    </source>
</evidence>
<evidence type="ECO:0000256" key="1">
    <source>
        <dbReference type="ARBA" id="ARBA00005589"/>
    </source>
</evidence>
<keyword evidence="3" id="KW-0687">Ribonucleoprotein</keyword>
<dbReference type="GO" id="GO:0032543">
    <property type="term" value="P:mitochondrial translation"/>
    <property type="evidence" value="ECO:0007669"/>
    <property type="project" value="TreeGrafter"/>
</dbReference>
<name>A0A9N6WRV0_9CRUS</name>
<comment type="similarity">
    <text evidence="1">Belongs to the bacterial ribosomal protein bS18 family.</text>
</comment>
<dbReference type="SUPFAM" id="SSF46911">
    <property type="entry name" value="Ribosomal protein S18"/>
    <property type="match status" value="1"/>
</dbReference>
<dbReference type="NCBIfam" id="TIGR00165">
    <property type="entry name" value="S18"/>
    <property type="match status" value="1"/>
</dbReference>
<dbReference type="GO" id="GO:0005763">
    <property type="term" value="C:mitochondrial small ribosomal subunit"/>
    <property type="evidence" value="ECO:0007669"/>
    <property type="project" value="TreeGrafter"/>
</dbReference>
<protein>
    <submittedName>
        <fullName evidence="4">EOG090X0N7H</fullName>
    </submittedName>
</protein>